<dbReference type="InterPro" id="IPR008733">
    <property type="entry name" value="PEX11"/>
</dbReference>
<dbReference type="Pfam" id="PF05648">
    <property type="entry name" value="PEX11"/>
    <property type="match status" value="1"/>
</dbReference>
<evidence type="ECO:0008006" key="7">
    <source>
        <dbReference type="Google" id="ProtNLM"/>
    </source>
</evidence>
<evidence type="ECO:0000256" key="3">
    <source>
        <dbReference type="ARBA" id="ARBA00046271"/>
    </source>
</evidence>
<dbReference type="PANTHER" id="PTHR20990">
    <property type="entry name" value="PEROXISOMAL BIOGENESIS FACTOR 11"/>
    <property type="match status" value="1"/>
</dbReference>
<feature type="coiled-coil region" evidence="4">
    <location>
        <begin position="161"/>
        <end position="188"/>
    </location>
</feature>
<dbReference type="GO" id="GO:0005778">
    <property type="term" value="C:peroxisomal membrane"/>
    <property type="evidence" value="ECO:0007669"/>
    <property type="project" value="UniProtKB-SubCell"/>
</dbReference>
<dbReference type="EMBL" id="PZQS01000002">
    <property type="protein sequence ID" value="PVD36262.1"/>
    <property type="molecule type" value="Genomic_DNA"/>
</dbReference>
<organism evidence="5 6">
    <name type="scientific">Pomacea canaliculata</name>
    <name type="common">Golden apple snail</name>
    <dbReference type="NCBI Taxonomy" id="400727"/>
    <lineage>
        <taxon>Eukaryota</taxon>
        <taxon>Metazoa</taxon>
        <taxon>Spiralia</taxon>
        <taxon>Lophotrochozoa</taxon>
        <taxon>Mollusca</taxon>
        <taxon>Gastropoda</taxon>
        <taxon>Caenogastropoda</taxon>
        <taxon>Architaenioglossa</taxon>
        <taxon>Ampullarioidea</taxon>
        <taxon>Ampullariidae</taxon>
        <taxon>Pomacea</taxon>
    </lineage>
</organism>
<keyword evidence="4" id="KW-0175">Coiled coil</keyword>
<evidence type="ECO:0000256" key="1">
    <source>
        <dbReference type="ARBA" id="ARBA00023136"/>
    </source>
</evidence>
<proteinExistence type="predicted"/>
<dbReference type="PANTHER" id="PTHR20990:SF1">
    <property type="entry name" value="PEROXISOMAL MEMBRANE PROTEIN 11C"/>
    <property type="match status" value="1"/>
</dbReference>
<sequence>MSSLVKVLESYRGKDRTIRLFTYAFMYLGGKGNTPLQAKFRKLSAELGACRVVLRLFDDYSMLALNLANSFGLKEPNWLLRPFEVVANILYQLYYPVEHIAWLRDKGVLPGNSGVFWLLGTIIWAGSLTAEIIKCLINLHINSLKTQKLKKQRYLEKTEDRENNSQQEKLIEENLEKLRLQRRDLILNVIQSAADLTNAISWLPKGFLWSQKLHPSANGLFGMLATLIMLHRNWPSS</sequence>
<keyword evidence="6" id="KW-1185">Reference proteome</keyword>
<comment type="subcellular location">
    <subcellularLocation>
        <location evidence="3">Peroxisome membrane</location>
    </subcellularLocation>
</comment>
<protein>
    <recommendedName>
        <fullName evidence="7">Peroxisomal membrane protein 11C</fullName>
    </recommendedName>
</protein>
<dbReference type="GO" id="GO:0016559">
    <property type="term" value="P:peroxisome fission"/>
    <property type="evidence" value="ECO:0007669"/>
    <property type="project" value="InterPro"/>
</dbReference>
<dbReference type="STRING" id="400727.A0A2T7PS61"/>
<evidence type="ECO:0000313" key="6">
    <source>
        <dbReference type="Proteomes" id="UP000245119"/>
    </source>
</evidence>
<accession>A0A2T7PS61</accession>
<dbReference type="AlphaFoldDB" id="A0A2T7PS61"/>
<evidence type="ECO:0000256" key="2">
    <source>
        <dbReference type="ARBA" id="ARBA00023140"/>
    </source>
</evidence>
<dbReference type="InterPro" id="IPR026510">
    <property type="entry name" value="PEX11C_met"/>
</dbReference>
<comment type="caution">
    <text evidence="5">The sequence shown here is derived from an EMBL/GenBank/DDBJ whole genome shotgun (WGS) entry which is preliminary data.</text>
</comment>
<gene>
    <name evidence="5" type="ORF">C0Q70_03240</name>
</gene>
<keyword evidence="2" id="KW-0576">Peroxisome</keyword>
<dbReference type="OrthoDB" id="10005898at2759"/>
<dbReference type="OMA" id="WGGKMST"/>
<name>A0A2T7PS61_POMCA</name>
<keyword evidence="1" id="KW-0472">Membrane</keyword>
<evidence type="ECO:0000256" key="4">
    <source>
        <dbReference type="SAM" id="Coils"/>
    </source>
</evidence>
<evidence type="ECO:0000313" key="5">
    <source>
        <dbReference type="EMBL" id="PVD36262.1"/>
    </source>
</evidence>
<reference evidence="5 6" key="1">
    <citation type="submission" date="2018-04" db="EMBL/GenBank/DDBJ databases">
        <title>The genome of golden apple snail Pomacea canaliculata provides insight into stress tolerance and invasive adaptation.</title>
        <authorList>
            <person name="Liu C."/>
            <person name="Liu B."/>
            <person name="Ren Y."/>
            <person name="Zhang Y."/>
            <person name="Wang H."/>
            <person name="Li S."/>
            <person name="Jiang F."/>
            <person name="Yin L."/>
            <person name="Zhang G."/>
            <person name="Qian W."/>
            <person name="Fan W."/>
        </authorList>
    </citation>
    <scope>NUCLEOTIDE SEQUENCE [LARGE SCALE GENOMIC DNA]</scope>
    <source>
        <strain evidence="5">SZHN2017</strain>
        <tissue evidence="5">Muscle</tissue>
    </source>
</reference>
<dbReference type="Proteomes" id="UP000245119">
    <property type="component" value="Linkage Group LG2"/>
</dbReference>